<dbReference type="EMBL" id="PDEP01000003">
    <property type="protein sequence ID" value="PEN08290.1"/>
    <property type="molecule type" value="Genomic_DNA"/>
</dbReference>
<dbReference type="SUPFAM" id="SSF50324">
    <property type="entry name" value="Inorganic pyrophosphatase"/>
    <property type="match status" value="1"/>
</dbReference>
<dbReference type="Proteomes" id="UP000221024">
    <property type="component" value="Unassembled WGS sequence"/>
</dbReference>
<keyword evidence="2" id="KW-1185">Reference proteome</keyword>
<comment type="caution">
    <text evidence="1">The sequence shown here is derived from an EMBL/GenBank/DDBJ whole genome shotgun (WGS) entry which is preliminary data.</text>
</comment>
<proteinExistence type="predicted"/>
<dbReference type="GO" id="GO:0005737">
    <property type="term" value="C:cytoplasm"/>
    <property type="evidence" value="ECO:0007669"/>
    <property type="project" value="InterPro"/>
</dbReference>
<dbReference type="GO" id="GO:0004427">
    <property type="term" value="F:inorganic diphosphate phosphatase activity"/>
    <property type="evidence" value="ECO:0007669"/>
    <property type="project" value="InterPro"/>
</dbReference>
<dbReference type="GO" id="GO:0000287">
    <property type="term" value="F:magnesium ion binding"/>
    <property type="evidence" value="ECO:0007669"/>
    <property type="project" value="InterPro"/>
</dbReference>
<reference evidence="1 2" key="1">
    <citation type="submission" date="2017-10" db="EMBL/GenBank/DDBJ databases">
        <title>Draft genome of Longimonas halophila.</title>
        <authorList>
            <person name="Goh K.M."/>
            <person name="Shamsir M.S."/>
            <person name="Lim S.W."/>
        </authorList>
    </citation>
    <scope>NUCLEOTIDE SEQUENCE [LARGE SCALE GENOMIC DNA]</scope>
    <source>
        <strain evidence="1 2">KCTC 42399</strain>
    </source>
</reference>
<accession>A0A2H3NN86</accession>
<sequence>MLAPHTAFTSLVAKQVRWEAWEALIAARGLIIDRPARSAHPDYPTVVYPLDYGYIPGTMGGDGEAVDCFRGTGTTGLVALLLTTDDRTGVRQGKWLYNCTPPEIYTVHGFMNYAPRLLEGRLVMREPMHVLWDR</sequence>
<name>A0A2H3NN86_9BACT</name>
<organism evidence="1 2">
    <name type="scientific">Longimonas halophila</name>
    <dbReference type="NCBI Taxonomy" id="1469170"/>
    <lineage>
        <taxon>Bacteria</taxon>
        <taxon>Pseudomonadati</taxon>
        <taxon>Rhodothermota</taxon>
        <taxon>Rhodothermia</taxon>
        <taxon>Rhodothermales</taxon>
        <taxon>Salisaetaceae</taxon>
        <taxon>Longimonas</taxon>
    </lineage>
</organism>
<evidence type="ECO:0000313" key="1">
    <source>
        <dbReference type="EMBL" id="PEN08290.1"/>
    </source>
</evidence>
<evidence type="ECO:0000313" key="2">
    <source>
        <dbReference type="Proteomes" id="UP000221024"/>
    </source>
</evidence>
<dbReference type="RefSeq" id="WP_098061328.1">
    <property type="nucleotide sequence ID" value="NZ_PDEP01000003.1"/>
</dbReference>
<dbReference type="OrthoDB" id="9798247at2"/>
<protein>
    <recommendedName>
        <fullName evidence="3">Inorganic diphosphatase</fullName>
    </recommendedName>
</protein>
<dbReference type="InterPro" id="IPR036649">
    <property type="entry name" value="Pyrophosphatase_sf"/>
</dbReference>
<dbReference type="AlphaFoldDB" id="A0A2H3NN86"/>
<gene>
    <name evidence="1" type="ORF">CRI93_04000</name>
</gene>
<evidence type="ECO:0008006" key="3">
    <source>
        <dbReference type="Google" id="ProtNLM"/>
    </source>
</evidence>
<dbReference type="GO" id="GO:0006796">
    <property type="term" value="P:phosphate-containing compound metabolic process"/>
    <property type="evidence" value="ECO:0007669"/>
    <property type="project" value="InterPro"/>
</dbReference>